<evidence type="ECO:0000313" key="3">
    <source>
        <dbReference type="Proteomes" id="UP000799118"/>
    </source>
</evidence>
<keyword evidence="3" id="KW-1185">Reference proteome</keyword>
<accession>A0A6A4IMF8</accession>
<dbReference type="Proteomes" id="UP000799118">
    <property type="component" value="Unassembled WGS sequence"/>
</dbReference>
<feature type="compositionally biased region" description="Basic and acidic residues" evidence="1">
    <location>
        <begin position="547"/>
        <end position="559"/>
    </location>
</feature>
<name>A0A6A4IMF8_9AGAR</name>
<protein>
    <recommendedName>
        <fullName evidence="4">PWWP domain-containing protein</fullName>
    </recommendedName>
</protein>
<feature type="compositionally biased region" description="Low complexity" evidence="1">
    <location>
        <begin position="562"/>
        <end position="572"/>
    </location>
</feature>
<evidence type="ECO:0000256" key="1">
    <source>
        <dbReference type="SAM" id="MobiDB-lite"/>
    </source>
</evidence>
<organism evidence="2 3">
    <name type="scientific">Gymnopus androsaceus JB14</name>
    <dbReference type="NCBI Taxonomy" id="1447944"/>
    <lineage>
        <taxon>Eukaryota</taxon>
        <taxon>Fungi</taxon>
        <taxon>Dikarya</taxon>
        <taxon>Basidiomycota</taxon>
        <taxon>Agaricomycotina</taxon>
        <taxon>Agaricomycetes</taxon>
        <taxon>Agaricomycetidae</taxon>
        <taxon>Agaricales</taxon>
        <taxon>Marasmiineae</taxon>
        <taxon>Omphalotaceae</taxon>
        <taxon>Gymnopus</taxon>
    </lineage>
</organism>
<feature type="compositionally biased region" description="Polar residues" evidence="1">
    <location>
        <begin position="54"/>
        <end position="78"/>
    </location>
</feature>
<feature type="region of interest" description="Disordered" evidence="1">
    <location>
        <begin position="523"/>
        <end position="617"/>
    </location>
</feature>
<evidence type="ECO:0008006" key="4">
    <source>
        <dbReference type="Google" id="ProtNLM"/>
    </source>
</evidence>
<feature type="compositionally biased region" description="Acidic residues" evidence="1">
    <location>
        <begin position="287"/>
        <end position="307"/>
    </location>
</feature>
<feature type="compositionally biased region" description="Polar residues" evidence="1">
    <location>
        <begin position="597"/>
        <end position="609"/>
    </location>
</feature>
<feature type="compositionally biased region" description="Low complexity" evidence="1">
    <location>
        <begin position="99"/>
        <end position="110"/>
    </location>
</feature>
<feature type="region of interest" description="Disordered" evidence="1">
    <location>
        <begin position="390"/>
        <end position="419"/>
    </location>
</feature>
<feature type="region of interest" description="Disordered" evidence="1">
    <location>
        <begin position="699"/>
        <end position="730"/>
    </location>
</feature>
<evidence type="ECO:0000313" key="2">
    <source>
        <dbReference type="EMBL" id="KAE9409625.1"/>
    </source>
</evidence>
<dbReference type="AlphaFoldDB" id="A0A6A4IMF8"/>
<reference evidence="2" key="1">
    <citation type="journal article" date="2019" name="Environ. Microbiol.">
        <title>Fungal ecological strategies reflected in gene transcription - a case study of two litter decomposers.</title>
        <authorList>
            <person name="Barbi F."/>
            <person name="Kohler A."/>
            <person name="Barry K."/>
            <person name="Baskaran P."/>
            <person name="Daum C."/>
            <person name="Fauchery L."/>
            <person name="Ihrmark K."/>
            <person name="Kuo A."/>
            <person name="LaButti K."/>
            <person name="Lipzen A."/>
            <person name="Morin E."/>
            <person name="Grigoriev I.V."/>
            <person name="Henrissat B."/>
            <person name="Lindahl B."/>
            <person name="Martin F."/>
        </authorList>
    </citation>
    <scope>NUCLEOTIDE SEQUENCE</scope>
    <source>
        <strain evidence="2">JB14</strain>
    </source>
</reference>
<proteinExistence type="predicted"/>
<feature type="region of interest" description="Disordered" evidence="1">
    <location>
        <begin position="259"/>
        <end position="307"/>
    </location>
</feature>
<sequence>MEPEIPGRAHPGAKLKNHASKDVLFGETGLKKGSSPVKYGSRAKTGAYSRHSESMSPSARPQSSKAIRIETSNASPRTPSKKRPFTTSNDDSDVEISELSPLSPLTPLTPFKSGSGSGVSPTRRSAPKADWRVPKRGDLVWVRLSETGEVFEPELDDEGDFIWWPAKVTEGGKNLTVRPYGTIGASPTVRIRPSQHNILSFTDSLSGQPRFKSQSFQNSTVLLGSPRKKVKHDHHIINWSEAVSEILQDDGRPPIELVARSAQSPNSRKRNGKRNTSVMGKGKTGSDDELQDELESESDWDPPEPDEMLAIPGELVLARERADSKIHWPAKVLGFITPTKPKGKARPKEPKYNVVFLDNTEKSVPREWFYACDEPEFGTCEMGKFESQHVDIDNPDEDADAPQNTQTVDIPRSPSPVPLSSLSSDFGDLPIRVQLGYMKPVLLAILNAQYPPAKARHDSFMKGGKARTGLGASAGLRGTIPPRDIEKLQKHLCDWCLRDEVRATNDSEDDAVAMEVEAEARLPLEHIDNASSTSIVDSGTVPVTSHSAKENIHPDDEGKSVLSKPALADSSLPPSPRPTLPPSSSMISLASEDGANPFSSQTENANNEVPTDGTPLKLERQKGCEAYENLSGLEKISYCATVLLPEAVFQLLLWRNGHRTCVELLSDVEEAELHTKAEALAQETDWVFDVVRLRETKVQHLKKQAGKKNDTSGSRSGRQSSRPKRNSARY</sequence>
<gene>
    <name evidence="2" type="ORF">BT96DRAFT_984682</name>
</gene>
<feature type="compositionally biased region" description="Polar residues" evidence="1">
    <location>
        <begin position="529"/>
        <end position="546"/>
    </location>
</feature>
<dbReference type="OrthoDB" id="2505887at2759"/>
<dbReference type="EMBL" id="ML769387">
    <property type="protein sequence ID" value="KAE9409625.1"/>
    <property type="molecule type" value="Genomic_DNA"/>
</dbReference>
<feature type="region of interest" description="Disordered" evidence="1">
    <location>
        <begin position="1"/>
        <end position="20"/>
    </location>
</feature>
<feature type="region of interest" description="Disordered" evidence="1">
    <location>
        <begin position="26"/>
        <end position="130"/>
    </location>
</feature>
<feature type="compositionally biased region" description="Polar residues" evidence="1">
    <location>
        <begin position="112"/>
        <end position="123"/>
    </location>
</feature>
<feature type="compositionally biased region" description="Basic residues" evidence="1">
    <location>
        <begin position="721"/>
        <end position="730"/>
    </location>
</feature>